<dbReference type="Pfam" id="PF00440">
    <property type="entry name" value="TetR_N"/>
    <property type="match status" value="1"/>
</dbReference>
<dbReference type="PANTHER" id="PTHR30055">
    <property type="entry name" value="HTH-TYPE TRANSCRIPTIONAL REGULATOR RUTR"/>
    <property type="match status" value="1"/>
</dbReference>
<feature type="DNA-binding region" description="H-T-H motif" evidence="4">
    <location>
        <begin position="45"/>
        <end position="64"/>
    </location>
</feature>
<evidence type="ECO:0000256" key="4">
    <source>
        <dbReference type="PROSITE-ProRule" id="PRU00335"/>
    </source>
</evidence>
<dbReference type="PROSITE" id="PS50977">
    <property type="entry name" value="HTH_TETR_2"/>
    <property type="match status" value="1"/>
</dbReference>
<dbReference type="InterPro" id="IPR036271">
    <property type="entry name" value="Tet_transcr_reg_TetR-rel_C_sf"/>
</dbReference>
<evidence type="ECO:0000256" key="5">
    <source>
        <dbReference type="SAM" id="MobiDB-lite"/>
    </source>
</evidence>
<feature type="region of interest" description="Disordered" evidence="5">
    <location>
        <begin position="1"/>
        <end position="23"/>
    </location>
</feature>
<evidence type="ECO:0000256" key="1">
    <source>
        <dbReference type="ARBA" id="ARBA00023015"/>
    </source>
</evidence>
<accession>A0ABS1N3M3</accession>
<dbReference type="InterPro" id="IPR009057">
    <property type="entry name" value="Homeodomain-like_sf"/>
</dbReference>
<keyword evidence="2 4" id="KW-0238">DNA-binding</keyword>
<dbReference type="Gene3D" id="1.10.357.10">
    <property type="entry name" value="Tetracycline Repressor, domain 2"/>
    <property type="match status" value="1"/>
</dbReference>
<feature type="compositionally biased region" description="Basic and acidic residues" evidence="5">
    <location>
        <begin position="228"/>
        <end position="238"/>
    </location>
</feature>
<dbReference type="InterPro" id="IPR011075">
    <property type="entry name" value="TetR_C"/>
</dbReference>
<proteinExistence type="predicted"/>
<evidence type="ECO:0000259" key="6">
    <source>
        <dbReference type="PROSITE" id="PS50977"/>
    </source>
</evidence>
<keyword evidence="3" id="KW-0804">Transcription</keyword>
<dbReference type="PANTHER" id="PTHR30055:SF230">
    <property type="entry name" value="TRANSCRIPTIONAL REGULATORY PROTEIN (PROBABLY TETR-FAMILY)-RELATED"/>
    <property type="match status" value="1"/>
</dbReference>
<protein>
    <submittedName>
        <fullName evidence="7">TetR/AcrR family transcriptional regulator</fullName>
    </submittedName>
</protein>
<reference evidence="7 8" key="1">
    <citation type="submission" date="2021-01" db="EMBL/GenBank/DDBJ databases">
        <title>WGS of actinomycetes isolated from Thailand.</title>
        <authorList>
            <person name="Thawai C."/>
        </authorList>
    </citation>
    <scope>NUCLEOTIDE SEQUENCE [LARGE SCALE GENOMIC DNA]</scope>
    <source>
        <strain evidence="7 8">CH9-7</strain>
    </source>
</reference>
<dbReference type="InterPro" id="IPR050109">
    <property type="entry name" value="HTH-type_TetR-like_transc_reg"/>
</dbReference>
<feature type="region of interest" description="Disordered" evidence="5">
    <location>
        <begin position="217"/>
        <end position="238"/>
    </location>
</feature>
<dbReference type="EMBL" id="JAERRI010000029">
    <property type="protein sequence ID" value="MBL1094530.1"/>
    <property type="molecule type" value="Genomic_DNA"/>
</dbReference>
<feature type="domain" description="HTH tetR-type" evidence="6">
    <location>
        <begin position="22"/>
        <end position="82"/>
    </location>
</feature>
<dbReference type="InterPro" id="IPR001647">
    <property type="entry name" value="HTH_TetR"/>
</dbReference>
<name>A0ABS1N3M3_9ACTN</name>
<dbReference type="SUPFAM" id="SSF46689">
    <property type="entry name" value="Homeodomain-like"/>
    <property type="match status" value="1"/>
</dbReference>
<dbReference type="PRINTS" id="PR00455">
    <property type="entry name" value="HTHTETR"/>
</dbReference>
<feature type="compositionally biased region" description="Basic residues" evidence="5">
    <location>
        <begin position="1"/>
        <end position="18"/>
    </location>
</feature>
<gene>
    <name evidence="7" type="ORF">JK360_35330</name>
</gene>
<dbReference type="Pfam" id="PF16859">
    <property type="entry name" value="TetR_C_11"/>
    <property type="match status" value="1"/>
</dbReference>
<evidence type="ECO:0000256" key="3">
    <source>
        <dbReference type="ARBA" id="ARBA00023163"/>
    </source>
</evidence>
<dbReference type="SUPFAM" id="SSF48498">
    <property type="entry name" value="Tetracyclin repressor-like, C-terminal domain"/>
    <property type="match status" value="1"/>
</dbReference>
<organism evidence="7 8">
    <name type="scientific">Streptomyces siderophoricus</name>
    <dbReference type="NCBI Taxonomy" id="2802281"/>
    <lineage>
        <taxon>Bacteria</taxon>
        <taxon>Bacillati</taxon>
        <taxon>Actinomycetota</taxon>
        <taxon>Actinomycetes</taxon>
        <taxon>Kitasatosporales</taxon>
        <taxon>Streptomycetaceae</taxon>
        <taxon>Streptomyces</taxon>
    </lineage>
</organism>
<evidence type="ECO:0000256" key="2">
    <source>
        <dbReference type="ARBA" id="ARBA00023125"/>
    </source>
</evidence>
<dbReference type="Gene3D" id="1.10.10.60">
    <property type="entry name" value="Homeodomain-like"/>
    <property type="match status" value="1"/>
</dbReference>
<comment type="caution">
    <text evidence="7">The sequence shown here is derived from an EMBL/GenBank/DDBJ whole genome shotgun (WGS) entry which is preliminary data.</text>
</comment>
<evidence type="ECO:0000313" key="8">
    <source>
        <dbReference type="Proteomes" id="UP000629371"/>
    </source>
</evidence>
<sequence length="238" mass="25316">MVARMHHSASPRKGRTGRPRSAETDHAILGATRAALVDLGWGGLTMSAVAARAGVAKTTLYRRWANKNELVVDAVAVLFDELELPDRGSLQADIEGVVLQFGALLARPETKTALMAVVAESTTDEALHERIRSAIVDRQKRLVLLGRARAQERGELPADTPGEDGARTAARTMDLIFDVIAGAIVHRTLVSGEPVDADWGRDFTALFLGGLAGLDGQAGRPAGAGAGEQRDAEQQRDP</sequence>
<evidence type="ECO:0000313" key="7">
    <source>
        <dbReference type="EMBL" id="MBL1094530.1"/>
    </source>
</evidence>
<keyword evidence="1" id="KW-0805">Transcription regulation</keyword>
<keyword evidence="8" id="KW-1185">Reference proteome</keyword>
<dbReference type="Proteomes" id="UP000629371">
    <property type="component" value="Unassembled WGS sequence"/>
</dbReference>